<feature type="domain" description="G-protein coupled receptors family 1 profile" evidence="6">
    <location>
        <begin position="4"/>
        <end position="117"/>
    </location>
</feature>
<evidence type="ECO:0000256" key="1">
    <source>
        <dbReference type="ARBA" id="ARBA00004370"/>
    </source>
</evidence>
<dbReference type="SUPFAM" id="SSF81321">
    <property type="entry name" value="Family A G protein-coupled receptor-like"/>
    <property type="match status" value="1"/>
</dbReference>
<evidence type="ECO:0000256" key="4">
    <source>
        <dbReference type="ARBA" id="ARBA00023136"/>
    </source>
</evidence>
<dbReference type="CDD" id="cd00637">
    <property type="entry name" value="7tm_classA_rhodopsin-like"/>
    <property type="match status" value="1"/>
</dbReference>
<dbReference type="Pfam" id="PF00001">
    <property type="entry name" value="7tm_1"/>
    <property type="match status" value="1"/>
</dbReference>
<feature type="transmembrane region" description="Helical" evidence="5">
    <location>
        <begin position="156"/>
        <end position="176"/>
    </location>
</feature>
<dbReference type="PANTHER" id="PTHR22718:SF11">
    <property type="entry name" value="7TM GPCR SERPENTINE RECEPTOR CLASS X (SRX) DOMAIN-CONTAINING PROTEIN"/>
    <property type="match status" value="1"/>
</dbReference>
<dbReference type="InterPro" id="IPR000276">
    <property type="entry name" value="GPCR_Rhodpsn"/>
</dbReference>
<dbReference type="Gene3D" id="1.20.1070.10">
    <property type="entry name" value="Rhodopsin 7-helix transmembrane proteins"/>
    <property type="match status" value="1"/>
</dbReference>
<comment type="subcellular location">
    <subcellularLocation>
        <location evidence="1">Membrane</location>
    </subcellularLocation>
</comment>
<dbReference type="PROSITE" id="PS50262">
    <property type="entry name" value="G_PROTEIN_RECEP_F1_2"/>
    <property type="match status" value="1"/>
</dbReference>
<keyword evidence="7" id="KW-1185">Reference proteome</keyword>
<dbReference type="GO" id="GO:0004930">
    <property type="term" value="F:G protein-coupled receptor activity"/>
    <property type="evidence" value="ECO:0007669"/>
    <property type="project" value="InterPro"/>
</dbReference>
<dbReference type="Proteomes" id="UP000887565">
    <property type="component" value="Unplaced"/>
</dbReference>
<feature type="transmembrane region" description="Helical" evidence="5">
    <location>
        <begin position="25"/>
        <end position="50"/>
    </location>
</feature>
<evidence type="ECO:0000256" key="2">
    <source>
        <dbReference type="ARBA" id="ARBA00022692"/>
    </source>
</evidence>
<feature type="transmembrane region" description="Helical" evidence="5">
    <location>
        <begin position="243"/>
        <end position="263"/>
    </location>
</feature>
<dbReference type="AlphaFoldDB" id="A0A915HH85"/>
<evidence type="ECO:0000313" key="8">
    <source>
        <dbReference type="WBParaSite" id="nRc.2.0.1.t00681-RA"/>
    </source>
</evidence>
<sequence>MFIPYCISLYIIKGNKSIYDPAFRLFALNMGFADLEFMALVGIFPAVSYFLPFPVSFNVCKVFGAFSADAWFTCIMLSQMMSLNRFVGIFWPGNAKAIYTKRNTTITLAFCWIQGLIWTSFYLKPNVGLYFDSKNRGLIYDFRLNGTETVFSLNMIFNYVHASSLCLTYGLIYLKIRQDITEPYRLTIFHHFIPVHDKKDVSYEDNILEYKEIMAAPDLNTGWRRKHMLDPKLANDRKKENKVLIQACVICLLHVAAVATWAVSQKIATAKYVLFIPSIVGLFSSGSTGYLYILVNSTVRQKFASMVSKCWCHKANQLSNYEARKKDSGIQSISPKKDNEYSELMEMDDYENVTKN</sequence>
<proteinExistence type="predicted"/>
<protein>
    <submittedName>
        <fullName evidence="8">G-protein coupled receptors family 1 profile domain-containing protein</fullName>
    </submittedName>
</protein>
<dbReference type="GO" id="GO:0016020">
    <property type="term" value="C:membrane"/>
    <property type="evidence" value="ECO:0007669"/>
    <property type="project" value="UniProtKB-SubCell"/>
</dbReference>
<name>A0A915HH85_ROMCU</name>
<keyword evidence="4 5" id="KW-0472">Membrane</keyword>
<evidence type="ECO:0000313" key="7">
    <source>
        <dbReference type="Proteomes" id="UP000887565"/>
    </source>
</evidence>
<dbReference type="InterPro" id="IPR017452">
    <property type="entry name" value="GPCR_Rhodpsn_7TM"/>
</dbReference>
<dbReference type="PANTHER" id="PTHR22718">
    <property type="entry name" value="SERPENTINE RECEPTOR, CLASS X"/>
    <property type="match status" value="1"/>
</dbReference>
<evidence type="ECO:0000256" key="3">
    <source>
        <dbReference type="ARBA" id="ARBA00022989"/>
    </source>
</evidence>
<keyword evidence="3 5" id="KW-1133">Transmembrane helix</keyword>
<evidence type="ECO:0000259" key="6">
    <source>
        <dbReference type="PROSITE" id="PS50262"/>
    </source>
</evidence>
<accession>A0A915HH85</accession>
<evidence type="ECO:0000256" key="5">
    <source>
        <dbReference type="SAM" id="Phobius"/>
    </source>
</evidence>
<dbReference type="WBParaSite" id="nRc.2.0.1.t00681-RA">
    <property type="protein sequence ID" value="nRc.2.0.1.t00681-RA"/>
    <property type="gene ID" value="nRc.2.0.1.g00681"/>
</dbReference>
<organism evidence="7 8">
    <name type="scientific">Romanomermis culicivorax</name>
    <name type="common">Nematode worm</name>
    <dbReference type="NCBI Taxonomy" id="13658"/>
    <lineage>
        <taxon>Eukaryota</taxon>
        <taxon>Metazoa</taxon>
        <taxon>Ecdysozoa</taxon>
        <taxon>Nematoda</taxon>
        <taxon>Enoplea</taxon>
        <taxon>Dorylaimia</taxon>
        <taxon>Mermithida</taxon>
        <taxon>Mermithoidea</taxon>
        <taxon>Mermithidae</taxon>
        <taxon>Romanomermis</taxon>
    </lineage>
</organism>
<feature type="transmembrane region" description="Helical" evidence="5">
    <location>
        <begin position="70"/>
        <end position="91"/>
    </location>
</feature>
<feature type="transmembrane region" description="Helical" evidence="5">
    <location>
        <begin position="275"/>
        <end position="295"/>
    </location>
</feature>
<reference evidence="8" key="1">
    <citation type="submission" date="2022-11" db="UniProtKB">
        <authorList>
            <consortium name="WormBaseParasite"/>
        </authorList>
    </citation>
    <scope>IDENTIFICATION</scope>
</reference>
<keyword evidence="2 5" id="KW-0812">Transmembrane</keyword>
<feature type="transmembrane region" description="Helical" evidence="5">
    <location>
        <begin position="103"/>
        <end position="123"/>
    </location>
</feature>